<feature type="compositionally biased region" description="Basic residues" evidence="1">
    <location>
        <begin position="80"/>
        <end position="129"/>
    </location>
</feature>
<protein>
    <submittedName>
        <fullName evidence="2">Uncharacterized protein</fullName>
    </submittedName>
</protein>
<name>A0ABQ7XIZ2_BRANA</name>
<proteinExistence type="predicted"/>
<dbReference type="EMBL" id="JAGKQM010000168">
    <property type="protein sequence ID" value="KAH0855058.1"/>
    <property type="molecule type" value="Genomic_DNA"/>
</dbReference>
<evidence type="ECO:0000313" key="3">
    <source>
        <dbReference type="Proteomes" id="UP000824890"/>
    </source>
</evidence>
<dbReference type="Proteomes" id="UP000824890">
    <property type="component" value="Unassembled WGS sequence"/>
</dbReference>
<accession>A0ABQ7XIZ2</accession>
<feature type="compositionally biased region" description="Polar residues" evidence="1">
    <location>
        <begin position="56"/>
        <end position="79"/>
    </location>
</feature>
<evidence type="ECO:0000313" key="2">
    <source>
        <dbReference type="EMBL" id="KAH0855058.1"/>
    </source>
</evidence>
<gene>
    <name evidence="2" type="ORF">HID58_020538</name>
</gene>
<reference evidence="2 3" key="1">
    <citation type="submission" date="2021-05" db="EMBL/GenBank/DDBJ databases">
        <title>Genome Assembly of Synthetic Allotetraploid Brassica napus Reveals Homoeologous Exchanges between Subgenomes.</title>
        <authorList>
            <person name="Davis J.T."/>
        </authorList>
    </citation>
    <scope>NUCLEOTIDE SEQUENCE [LARGE SCALE GENOMIC DNA]</scope>
    <source>
        <strain evidence="3">cv. Da-Ae</strain>
        <tissue evidence="2">Seedling</tissue>
    </source>
</reference>
<comment type="caution">
    <text evidence="2">The sequence shown here is derived from an EMBL/GenBank/DDBJ whole genome shotgun (WGS) entry which is preliminary data.</text>
</comment>
<feature type="region of interest" description="Disordered" evidence="1">
    <location>
        <begin position="54"/>
        <end position="135"/>
    </location>
</feature>
<sequence length="197" mass="23400">MRCNQEFIEDIKITLLRQMHDEFQKMKVSMTESFRSLEATVNHMVEIVRMMKSGDGTASRSSQTVSSYPILSIGQSKTSPPKRRRARSTRISHQHHAFWSKRRHIPKRKRKKISPKKKRKKKLQTKRRKQQQEIKSTSQAFAWIYRQGLSPTEATWKDKQAFIRTLTTRFILLMRTKWFNQDNQIKPDLVKKIEGVS</sequence>
<evidence type="ECO:0000256" key="1">
    <source>
        <dbReference type="SAM" id="MobiDB-lite"/>
    </source>
</evidence>
<keyword evidence="3" id="KW-1185">Reference proteome</keyword>
<organism evidence="2 3">
    <name type="scientific">Brassica napus</name>
    <name type="common">Rape</name>
    <dbReference type="NCBI Taxonomy" id="3708"/>
    <lineage>
        <taxon>Eukaryota</taxon>
        <taxon>Viridiplantae</taxon>
        <taxon>Streptophyta</taxon>
        <taxon>Embryophyta</taxon>
        <taxon>Tracheophyta</taxon>
        <taxon>Spermatophyta</taxon>
        <taxon>Magnoliopsida</taxon>
        <taxon>eudicotyledons</taxon>
        <taxon>Gunneridae</taxon>
        <taxon>Pentapetalae</taxon>
        <taxon>rosids</taxon>
        <taxon>malvids</taxon>
        <taxon>Brassicales</taxon>
        <taxon>Brassicaceae</taxon>
        <taxon>Brassiceae</taxon>
        <taxon>Brassica</taxon>
    </lineage>
</organism>